<feature type="region of interest" description="Disordered" evidence="1">
    <location>
        <begin position="176"/>
        <end position="201"/>
    </location>
</feature>
<organism evidence="3 4">
    <name type="scientific">Nonomuraea guangzhouensis</name>
    <dbReference type="NCBI Taxonomy" id="1291555"/>
    <lineage>
        <taxon>Bacteria</taxon>
        <taxon>Bacillati</taxon>
        <taxon>Actinomycetota</taxon>
        <taxon>Actinomycetes</taxon>
        <taxon>Streptosporangiales</taxon>
        <taxon>Streptosporangiaceae</taxon>
        <taxon>Nonomuraea</taxon>
    </lineage>
</organism>
<feature type="signal peptide" evidence="2">
    <location>
        <begin position="1"/>
        <end position="21"/>
    </location>
</feature>
<keyword evidence="4" id="KW-1185">Reference proteome</keyword>
<protein>
    <submittedName>
        <fullName evidence="3">SurA N-terminal domain-containing protein</fullName>
    </submittedName>
</protein>
<keyword evidence="2" id="KW-0732">Signal</keyword>
<proteinExistence type="predicted"/>
<comment type="caution">
    <text evidence="3">The sequence shown here is derived from an EMBL/GenBank/DDBJ whole genome shotgun (WGS) entry which is preliminary data.</text>
</comment>
<dbReference type="RefSeq" id="WP_219534049.1">
    <property type="nucleotide sequence ID" value="NZ_JAHKRM010000020.1"/>
</dbReference>
<dbReference type="Pfam" id="PF13624">
    <property type="entry name" value="SurA_N_3"/>
    <property type="match status" value="1"/>
</dbReference>
<gene>
    <name evidence="3" type="ORF">ACFSJ0_51345</name>
</gene>
<evidence type="ECO:0000313" key="4">
    <source>
        <dbReference type="Proteomes" id="UP001597097"/>
    </source>
</evidence>
<dbReference type="PROSITE" id="PS51257">
    <property type="entry name" value="PROKAR_LIPOPROTEIN"/>
    <property type="match status" value="1"/>
</dbReference>
<feature type="compositionally biased region" description="Low complexity" evidence="1">
    <location>
        <begin position="188"/>
        <end position="201"/>
    </location>
</feature>
<evidence type="ECO:0000313" key="3">
    <source>
        <dbReference type="EMBL" id="MFD1545516.1"/>
    </source>
</evidence>
<reference evidence="4" key="1">
    <citation type="journal article" date="2019" name="Int. J. Syst. Evol. Microbiol.">
        <title>The Global Catalogue of Microorganisms (GCM) 10K type strain sequencing project: providing services to taxonomists for standard genome sequencing and annotation.</title>
        <authorList>
            <consortium name="The Broad Institute Genomics Platform"/>
            <consortium name="The Broad Institute Genome Sequencing Center for Infectious Disease"/>
            <person name="Wu L."/>
            <person name="Ma J."/>
        </authorList>
    </citation>
    <scope>NUCLEOTIDE SEQUENCE [LARGE SCALE GENOMIC DNA]</scope>
    <source>
        <strain evidence="4">CGMCC 1.15399</strain>
    </source>
</reference>
<accession>A0ABW4GT73</accession>
<evidence type="ECO:0000256" key="1">
    <source>
        <dbReference type="SAM" id="MobiDB-lite"/>
    </source>
</evidence>
<dbReference type="EMBL" id="JBHUCM010000048">
    <property type="protein sequence ID" value="MFD1545516.1"/>
    <property type="molecule type" value="Genomic_DNA"/>
</dbReference>
<feature type="chain" id="PRO_5046558435" evidence="2">
    <location>
        <begin position="22"/>
        <end position="201"/>
    </location>
</feature>
<dbReference type="Proteomes" id="UP001597097">
    <property type="component" value="Unassembled WGS sequence"/>
</dbReference>
<sequence>MKSIRVAVAAAVVGVALTACSSPMEAGAAAVVGHERISARDLNKNVQAYEAALRKVNIEPSQLGVSVNQFVLSRMAEQSRQQQLAEKFGVQVSETEIDTAAQDKGEQQTPEMNLLSKAVDPTDPRGYLRAMIGVNKVIEKFGGSQNQQAVEKFKVEYNALAPVFSPRYGKIGQQGFVDAGRFGKPSETSEQTGQAQQQSQG</sequence>
<name>A0ABW4GT73_9ACTN</name>
<evidence type="ECO:0000256" key="2">
    <source>
        <dbReference type="SAM" id="SignalP"/>
    </source>
</evidence>